<dbReference type="Pfam" id="PF13424">
    <property type="entry name" value="TPR_12"/>
    <property type="match status" value="1"/>
</dbReference>
<feature type="repeat" description="TPR" evidence="16">
    <location>
        <begin position="454"/>
        <end position="487"/>
    </location>
</feature>
<dbReference type="VEuPathDB" id="VectorBase:CPIJ002036"/>
<dbReference type="HOGENOM" id="CLU_011615_2_0_1"/>
<dbReference type="InterPro" id="IPR052346">
    <property type="entry name" value="O-mannosyl-transferase_TMTC"/>
</dbReference>
<reference evidence="20" key="2">
    <citation type="submission" date="2020-05" db="UniProtKB">
        <authorList>
            <consortium name="EnsemblMetazoa"/>
        </authorList>
    </citation>
    <scope>IDENTIFICATION</scope>
    <source>
        <strain evidence="20">JHB</strain>
    </source>
</reference>
<evidence type="ECO:0000256" key="6">
    <source>
        <dbReference type="ARBA" id="ARBA00012839"/>
    </source>
</evidence>
<evidence type="ECO:0000256" key="4">
    <source>
        <dbReference type="ARBA" id="ARBA00004922"/>
    </source>
</evidence>
<dbReference type="Proteomes" id="UP000002320">
    <property type="component" value="Unassembled WGS sequence"/>
</dbReference>
<evidence type="ECO:0000256" key="17">
    <source>
        <dbReference type="SAM" id="Phobius"/>
    </source>
</evidence>
<dbReference type="OrthoDB" id="19588at2759"/>
<dbReference type="PROSITE" id="PS51257">
    <property type="entry name" value="PROKAR_LIPOPROTEIN"/>
    <property type="match status" value="1"/>
</dbReference>
<keyword evidence="7" id="KW-0808">Transferase</keyword>
<keyword evidence="8 17" id="KW-0812">Transmembrane</keyword>
<evidence type="ECO:0000256" key="11">
    <source>
        <dbReference type="ARBA" id="ARBA00022824"/>
    </source>
</evidence>
<dbReference type="KEGG" id="cqu:CpipJ_CPIJ002036"/>
<evidence type="ECO:0000256" key="16">
    <source>
        <dbReference type="PROSITE-ProRule" id="PRU00339"/>
    </source>
</evidence>
<feature type="repeat" description="TPR" evidence="16">
    <location>
        <begin position="488"/>
        <end position="521"/>
    </location>
</feature>
<dbReference type="SMART" id="SM00028">
    <property type="entry name" value="TPR"/>
    <property type="match status" value="7"/>
</dbReference>
<dbReference type="EMBL" id="DS231836">
    <property type="protein sequence ID" value="EDS33218.1"/>
    <property type="molecule type" value="Genomic_DNA"/>
</dbReference>
<dbReference type="VEuPathDB" id="VectorBase:CQUJHB006162"/>
<evidence type="ECO:0000256" key="2">
    <source>
        <dbReference type="ARBA" id="ARBA00004141"/>
    </source>
</evidence>
<dbReference type="SUPFAM" id="SSF48452">
    <property type="entry name" value="TPR-like"/>
    <property type="match status" value="2"/>
</dbReference>
<feature type="transmembrane region" description="Helical" evidence="17">
    <location>
        <begin position="188"/>
        <end position="207"/>
    </location>
</feature>
<gene>
    <name evidence="20" type="primary">6033075</name>
    <name evidence="19" type="ORF">CpipJ_CPIJ002036</name>
</gene>
<dbReference type="Pfam" id="PF13181">
    <property type="entry name" value="TPR_8"/>
    <property type="match status" value="1"/>
</dbReference>
<feature type="transmembrane region" description="Helical" evidence="17">
    <location>
        <begin position="326"/>
        <end position="343"/>
    </location>
</feature>
<evidence type="ECO:0000256" key="9">
    <source>
        <dbReference type="ARBA" id="ARBA00022737"/>
    </source>
</evidence>
<evidence type="ECO:0000313" key="21">
    <source>
        <dbReference type="Proteomes" id="UP000002320"/>
    </source>
</evidence>
<name>B0W4D3_CULQU</name>
<dbReference type="InParanoid" id="B0W4D3"/>
<dbReference type="Gene3D" id="1.25.40.10">
    <property type="entry name" value="Tetratricopeptide repeat domain"/>
    <property type="match status" value="1"/>
</dbReference>
<dbReference type="GO" id="GO:0005783">
    <property type="term" value="C:endoplasmic reticulum"/>
    <property type="evidence" value="ECO:0007669"/>
    <property type="project" value="UniProtKB-SubCell"/>
</dbReference>
<feature type="transmembrane region" description="Helical" evidence="17">
    <location>
        <begin position="156"/>
        <end position="176"/>
    </location>
</feature>
<dbReference type="InterPro" id="IPR019734">
    <property type="entry name" value="TPR_rpt"/>
</dbReference>
<dbReference type="Pfam" id="PF08409">
    <property type="entry name" value="TMTC_DUF1736"/>
    <property type="match status" value="1"/>
</dbReference>
<evidence type="ECO:0000256" key="13">
    <source>
        <dbReference type="ARBA" id="ARBA00023136"/>
    </source>
</evidence>
<dbReference type="FunCoup" id="B0W4D3">
    <property type="interactions" value="1"/>
</dbReference>
<keyword evidence="11" id="KW-0256">Endoplasmic reticulum</keyword>
<comment type="catalytic activity">
    <reaction evidence="15">
        <text>a di-trans,poly-cis-dolichyl beta-D-mannosyl phosphate + L-seryl-[protein] = 3-O-(alpha-D-mannosyl)-L-seryl-[protein] + a di-trans,poly-cis-dolichyl phosphate + H(+)</text>
        <dbReference type="Rhea" id="RHEA:17377"/>
        <dbReference type="Rhea" id="RHEA-COMP:9863"/>
        <dbReference type="Rhea" id="RHEA-COMP:13546"/>
        <dbReference type="Rhea" id="RHEA-COMP:19498"/>
        <dbReference type="Rhea" id="RHEA-COMP:19501"/>
        <dbReference type="ChEBI" id="CHEBI:15378"/>
        <dbReference type="ChEBI" id="CHEBI:29999"/>
        <dbReference type="ChEBI" id="CHEBI:57683"/>
        <dbReference type="ChEBI" id="CHEBI:58211"/>
        <dbReference type="ChEBI" id="CHEBI:137321"/>
        <dbReference type="EC" id="2.4.1.109"/>
    </reaction>
</comment>
<evidence type="ECO:0000256" key="5">
    <source>
        <dbReference type="ARBA" id="ARBA00007882"/>
    </source>
</evidence>
<feature type="transmembrane region" description="Helical" evidence="17">
    <location>
        <begin position="132"/>
        <end position="150"/>
    </location>
</feature>
<dbReference type="PANTHER" id="PTHR44227">
    <property type="match status" value="1"/>
</dbReference>
<comment type="similarity">
    <text evidence="5">Belongs to the TMTC family.</text>
</comment>
<comment type="function">
    <text evidence="1">Transfers mannosyl residues to the hydroxyl group of serine or threonine residues.</text>
</comment>
<dbReference type="GO" id="GO:0016020">
    <property type="term" value="C:membrane"/>
    <property type="evidence" value="ECO:0007669"/>
    <property type="project" value="UniProtKB-SubCell"/>
</dbReference>
<keyword evidence="10 16" id="KW-0802">TPR repeat</keyword>
<dbReference type="GO" id="GO:0004169">
    <property type="term" value="F:dolichyl-phosphate-mannose-protein mannosyltransferase activity"/>
    <property type="evidence" value="ECO:0007669"/>
    <property type="project" value="UniProtKB-EC"/>
</dbReference>
<evidence type="ECO:0000256" key="3">
    <source>
        <dbReference type="ARBA" id="ARBA00004240"/>
    </source>
</evidence>
<feature type="repeat" description="TPR" evidence="16">
    <location>
        <begin position="624"/>
        <end position="657"/>
    </location>
</feature>
<dbReference type="eggNOG" id="KOG1124">
    <property type="taxonomic scope" value="Eukaryota"/>
</dbReference>
<dbReference type="InterPro" id="IPR013618">
    <property type="entry name" value="TMTC_DUF1736"/>
</dbReference>
<keyword evidence="21" id="KW-1185">Reference proteome</keyword>
<keyword evidence="9" id="KW-0677">Repeat</keyword>
<feature type="repeat" description="TPR" evidence="16">
    <location>
        <begin position="522"/>
        <end position="555"/>
    </location>
</feature>
<feature type="transmembrane region" description="Helical" evidence="17">
    <location>
        <begin position="12"/>
        <end position="33"/>
    </location>
</feature>
<evidence type="ECO:0000256" key="15">
    <source>
        <dbReference type="ARBA" id="ARBA00045102"/>
    </source>
</evidence>
<keyword evidence="13 17" id="KW-0472">Membrane</keyword>
<accession>B0W4D3</accession>
<dbReference type="GO" id="GO:0030968">
    <property type="term" value="P:endoplasmic reticulum unfolded protein response"/>
    <property type="evidence" value="ECO:0007669"/>
    <property type="project" value="TreeGrafter"/>
</dbReference>
<evidence type="ECO:0000256" key="1">
    <source>
        <dbReference type="ARBA" id="ARBA00003582"/>
    </source>
</evidence>
<evidence type="ECO:0000313" key="19">
    <source>
        <dbReference type="EMBL" id="EDS33218.1"/>
    </source>
</evidence>
<dbReference type="UniPathway" id="UPA00378"/>
<protein>
    <recommendedName>
        <fullName evidence="6">dolichyl-phosphate-mannose--protein mannosyltransferase</fullName>
        <ecNumber evidence="6">2.4.1.109</ecNumber>
    </recommendedName>
</protein>
<comment type="pathway">
    <text evidence="4">Protein modification; protein glycosylation.</text>
</comment>
<evidence type="ECO:0000256" key="10">
    <source>
        <dbReference type="ARBA" id="ARBA00022803"/>
    </source>
</evidence>
<dbReference type="PANTHER" id="PTHR44227:SF3">
    <property type="entry name" value="PROTEIN O-MANNOSYL-TRANSFERASE TMTC4"/>
    <property type="match status" value="1"/>
</dbReference>
<reference evidence="19" key="1">
    <citation type="submission" date="2007-03" db="EMBL/GenBank/DDBJ databases">
        <title>Annotation of Culex pipiens quinquefasciatus.</title>
        <authorList>
            <consortium name="The Broad Institute Genome Sequencing Platform"/>
            <person name="Atkinson P.W."/>
            <person name="Hemingway J."/>
            <person name="Christensen B.M."/>
            <person name="Higgs S."/>
            <person name="Kodira C."/>
            <person name="Hannick L."/>
            <person name="Megy K."/>
            <person name="O'Leary S."/>
            <person name="Pearson M."/>
            <person name="Haas B.J."/>
            <person name="Mauceli E."/>
            <person name="Wortman J.R."/>
            <person name="Lee N.H."/>
            <person name="Guigo R."/>
            <person name="Stanke M."/>
            <person name="Alvarado L."/>
            <person name="Amedeo P."/>
            <person name="Antoine C.H."/>
            <person name="Arensburger P."/>
            <person name="Bidwell S.L."/>
            <person name="Crawford M."/>
            <person name="Camaro F."/>
            <person name="Devon K."/>
            <person name="Engels R."/>
            <person name="Hammond M."/>
            <person name="Howarth C."/>
            <person name="Koehrsen M."/>
            <person name="Lawson D."/>
            <person name="Montgomery P."/>
            <person name="Nene V."/>
            <person name="Nusbaum C."/>
            <person name="Puiu D."/>
            <person name="Romero-Severson J."/>
            <person name="Severson D.W."/>
            <person name="Shumway M."/>
            <person name="Sisk P."/>
            <person name="Stolte C."/>
            <person name="Zeng Q."/>
            <person name="Eisenstadt E."/>
            <person name="Fraser-Liggett C."/>
            <person name="Strausberg R."/>
            <person name="Galagan J."/>
            <person name="Birren B."/>
            <person name="Collins F.H."/>
        </authorList>
    </citation>
    <scope>NUCLEOTIDE SEQUENCE [LARGE SCALE GENOMIC DNA]</scope>
    <source>
        <strain evidence="19">JHB</strain>
    </source>
</reference>
<feature type="transmembrane region" description="Helical" evidence="17">
    <location>
        <begin position="242"/>
        <end position="264"/>
    </location>
</feature>
<feature type="transmembrane region" description="Helical" evidence="17">
    <location>
        <begin position="213"/>
        <end position="230"/>
    </location>
</feature>
<dbReference type="Pfam" id="PF00515">
    <property type="entry name" value="TPR_1"/>
    <property type="match status" value="1"/>
</dbReference>
<sequence>MGFKPHPKVPSFLLPTIRYGLLLLLSAGCYWHALPGTFVFDDSVAIVKNPDVTAKDTPLVDLFRHDFWGANLTDPTSHKSYRPLTILSFRQEVQAFGLDATRMKTTNFWLHTVIGLLLPSFYRVVASGGRKFRGEAYLAAVLFVVHPIHTEAVSGIVGRAELLATLWFVVAVLVYGRMIRARDTSPTLSTHLAVLTAVILLTILSVLCKETGITILITCAALDILTHTNLHHPFVSFFRNRLLMARVTTLLAATCAIVYARLWLQDFSRPQFRDKDNPVAVSAGLTRFLSQSYLYALNAWLLLCPDWLSFDWALESIGLVGGFWDYRAWFVGVFYVVVGVLAWRNRARGAVLKGMALTVVPFCPRADSCGLGLGVSRKLCGVGIVVTCVLLAARTHQRSSYWANEHLLFRSALRVVPGNAKVHYNIARLATDEGDRTTAFQFYRQAIELYPDYEAAHMNLGNLYRDEGKYELALKHLKKAIEIHEDFHTAWMNLGIVYAAVKNHAEALACYQRALQRQKHYPNCVFNLGNLYNDMGNASLALATWNETVRQDPQHIKAWNNMINVYDNANRQQEILVLTHRALGHLPDNPTILSSRATALAKLGRFLDAEQIYAQLVHAHPRVEKYLQNMGVLYHRWGKLDKAERLYRQALALNPNSDMAKNNLAKLLSARRTPRTT</sequence>
<comment type="subcellular location">
    <subcellularLocation>
        <location evidence="3">Endoplasmic reticulum</location>
    </subcellularLocation>
    <subcellularLocation>
        <location evidence="2">Membrane</location>
        <topology evidence="2">Multi-pass membrane protein</topology>
    </subcellularLocation>
</comment>
<evidence type="ECO:0000313" key="20">
    <source>
        <dbReference type="EnsemblMetazoa" id="CPIJ002036-PA"/>
    </source>
</evidence>
<proteinExistence type="inferred from homology"/>
<dbReference type="EnsemblMetazoa" id="CPIJ002036-RA">
    <property type="protein sequence ID" value="CPIJ002036-PA"/>
    <property type="gene ID" value="CPIJ002036"/>
</dbReference>
<dbReference type="STRING" id="7176.B0W4D3"/>
<evidence type="ECO:0000256" key="7">
    <source>
        <dbReference type="ARBA" id="ARBA00022679"/>
    </source>
</evidence>
<evidence type="ECO:0000256" key="12">
    <source>
        <dbReference type="ARBA" id="ARBA00022989"/>
    </source>
</evidence>
<comment type="catalytic activity">
    <reaction evidence="14">
        <text>a di-trans,poly-cis-dolichyl beta-D-mannosyl phosphate + L-threonyl-[protein] = 3-O-(alpha-D-mannosyl)-L-threonyl-[protein] + a di-trans,poly-cis-dolichyl phosphate + H(+)</text>
        <dbReference type="Rhea" id="RHEA:53396"/>
        <dbReference type="Rhea" id="RHEA-COMP:11060"/>
        <dbReference type="Rhea" id="RHEA-COMP:13547"/>
        <dbReference type="Rhea" id="RHEA-COMP:19498"/>
        <dbReference type="Rhea" id="RHEA-COMP:19501"/>
        <dbReference type="ChEBI" id="CHEBI:15378"/>
        <dbReference type="ChEBI" id="CHEBI:30013"/>
        <dbReference type="ChEBI" id="CHEBI:57683"/>
        <dbReference type="ChEBI" id="CHEBI:58211"/>
        <dbReference type="ChEBI" id="CHEBI:137323"/>
        <dbReference type="EC" id="2.4.1.109"/>
    </reaction>
</comment>
<feature type="transmembrane region" description="Helical" evidence="17">
    <location>
        <begin position="108"/>
        <end position="125"/>
    </location>
</feature>
<dbReference type="PROSITE" id="PS50293">
    <property type="entry name" value="TPR_REGION"/>
    <property type="match status" value="2"/>
</dbReference>
<evidence type="ECO:0000256" key="14">
    <source>
        <dbReference type="ARBA" id="ARBA00045085"/>
    </source>
</evidence>
<dbReference type="InterPro" id="IPR011990">
    <property type="entry name" value="TPR-like_helical_dom_sf"/>
</dbReference>
<keyword evidence="12 17" id="KW-1133">Transmembrane helix</keyword>
<dbReference type="EC" id="2.4.1.109" evidence="6"/>
<evidence type="ECO:0000256" key="8">
    <source>
        <dbReference type="ARBA" id="ARBA00022692"/>
    </source>
</evidence>
<feature type="repeat" description="TPR" evidence="16">
    <location>
        <begin position="420"/>
        <end position="453"/>
    </location>
</feature>
<feature type="domain" description="DUF1736" evidence="18">
    <location>
        <begin position="267"/>
        <end position="338"/>
    </location>
</feature>
<evidence type="ECO:0000259" key="18">
    <source>
        <dbReference type="Pfam" id="PF08409"/>
    </source>
</evidence>
<organism>
    <name type="scientific">Culex quinquefasciatus</name>
    <name type="common">Southern house mosquito</name>
    <name type="synonym">Culex pungens</name>
    <dbReference type="NCBI Taxonomy" id="7176"/>
    <lineage>
        <taxon>Eukaryota</taxon>
        <taxon>Metazoa</taxon>
        <taxon>Ecdysozoa</taxon>
        <taxon>Arthropoda</taxon>
        <taxon>Hexapoda</taxon>
        <taxon>Insecta</taxon>
        <taxon>Pterygota</taxon>
        <taxon>Neoptera</taxon>
        <taxon>Endopterygota</taxon>
        <taxon>Diptera</taxon>
        <taxon>Nematocera</taxon>
        <taxon>Culicoidea</taxon>
        <taxon>Culicidae</taxon>
        <taxon>Culicinae</taxon>
        <taxon>Culicini</taxon>
        <taxon>Culex</taxon>
        <taxon>Culex</taxon>
    </lineage>
</organism>
<dbReference type="OMA" id="RVICEIQ"/>
<dbReference type="PROSITE" id="PS50005">
    <property type="entry name" value="TPR"/>
    <property type="match status" value="5"/>
</dbReference>
<dbReference type="AlphaFoldDB" id="B0W4D3"/>